<evidence type="ECO:0000313" key="3">
    <source>
        <dbReference type="Proteomes" id="UP000567179"/>
    </source>
</evidence>
<gene>
    <name evidence="2" type="ORF">D9619_000803</name>
</gene>
<reference evidence="2 3" key="1">
    <citation type="journal article" date="2020" name="ISME J.">
        <title>Uncovering the hidden diversity of litter-decomposition mechanisms in mushroom-forming fungi.</title>
        <authorList>
            <person name="Floudas D."/>
            <person name="Bentzer J."/>
            <person name="Ahren D."/>
            <person name="Johansson T."/>
            <person name="Persson P."/>
            <person name="Tunlid A."/>
        </authorList>
    </citation>
    <scope>NUCLEOTIDE SEQUENCE [LARGE SCALE GENOMIC DNA]</scope>
    <source>
        <strain evidence="2 3">CBS 101986</strain>
    </source>
</reference>
<dbReference type="Proteomes" id="UP000567179">
    <property type="component" value="Unassembled WGS sequence"/>
</dbReference>
<name>A0A8H5BDD2_9AGAR</name>
<comment type="caution">
    <text evidence="2">The sequence shown here is derived from an EMBL/GenBank/DDBJ whole genome shotgun (WGS) entry which is preliminary data.</text>
</comment>
<protein>
    <submittedName>
        <fullName evidence="2">Uncharacterized protein</fullName>
    </submittedName>
</protein>
<feature type="region of interest" description="Disordered" evidence="1">
    <location>
        <begin position="108"/>
        <end position="184"/>
    </location>
</feature>
<organism evidence="2 3">
    <name type="scientific">Psilocybe cf. subviscida</name>
    <dbReference type="NCBI Taxonomy" id="2480587"/>
    <lineage>
        <taxon>Eukaryota</taxon>
        <taxon>Fungi</taxon>
        <taxon>Dikarya</taxon>
        <taxon>Basidiomycota</taxon>
        <taxon>Agaricomycotina</taxon>
        <taxon>Agaricomycetes</taxon>
        <taxon>Agaricomycetidae</taxon>
        <taxon>Agaricales</taxon>
        <taxon>Agaricineae</taxon>
        <taxon>Strophariaceae</taxon>
        <taxon>Psilocybe</taxon>
    </lineage>
</organism>
<dbReference type="AlphaFoldDB" id="A0A8H5BDD2"/>
<dbReference type="PANTHER" id="PTHR40635">
    <property type="match status" value="1"/>
</dbReference>
<dbReference type="OrthoDB" id="5374757at2759"/>
<evidence type="ECO:0000256" key="1">
    <source>
        <dbReference type="SAM" id="MobiDB-lite"/>
    </source>
</evidence>
<feature type="compositionally biased region" description="Basic and acidic residues" evidence="1">
    <location>
        <begin position="169"/>
        <end position="182"/>
    </location>
</feature>
<evidence type="ECO:0000313" key="2">
    <source>
        <dbReference type="EMBL" id="KAF5320973.1"/>
    </source>
</evidence>
<proteinExistence type="predicted"/>
<dbReference type="EMBL" id="JAACJJ010000028">
    <property type="protein sequence ID" value="KAF5320973.1"/>
    <property type="molecule type" value="Genomic_DNA"/>
</dbReference>
<feature type="compositionally biased region" description="Acidic residues" evidence="1">
    <location>
        <begin position="153"/>
        <end position="168"/>
    </location>
</feature>
<accession>A0A8H5BDD2</accession>
<keyword evidence="3" id="KW-1185">Reference proteome</keyword>
<sequence>MVYSTRNSFYLRISKTVVLPLYIYLDERHVNWMSDKVLQHVLSDLRPHILGKLRAESDFVLGSKESTQKKVAVDTHRGETYQFCYFLRRTVPHSLLIKSRTFTLAPAAARPKAVTGKAKSRKRKEATQESPPVQPKKRKTRSKAPPTMVTSDNEAEQSDEEFNGTDDEYLPKDPVETRHEQEPDPEIMDIDIVEEEEEKPKPVLGLTYQGFNLYGQCLCVVVEPWPIVRATTTPLMLSGHGTKSKQPHSNAAPVKEPLFLPEDPEDNAPNPATIPAQDTRAQINEAYLDQVLHDGEAADDHVEDEDDMGGMMEFSQIIYYSGDMHSGAVNDDDADESILFGDADEIKEL</sequence>
<dbReference type="PANTHER" id="PTHR40635:SF1">
    <property type="match status" value="1"/>
</dbReference>